<keyword evidence="3" id="KW-1185">Reference proteome</keyword>
<evidence type="ECO:0000313" key="3">
    <source>
        <dbReference type="Proteomes" id="UP000281553"/>
    </source>
</evidence>
<organism evidence="2 3">
    <name type="scientific">Dibothriocephalus latus</name>
    <name type="common">Fish tapeworm</name>
    <name type="synonym">Diphyllobothrium latum</name>
    <dbReference type="NCBI Taxonomy" id="60516"/>
    <lineage>
        <taxon>Eukaryota</taxon>
        <taxon>Metazoa</taxon>
        <taxon>Spiralia</taxon>
        <taxon>Lophotrochozoa</taxon>
        <taxon>Platyhelminthes</taxon>
        <taxon>Cestoda</taxon>
        <taxon>Eucestoda</taxon>
        <taxon>Diphyllobothriidea</taxon>
        <taxon>Diphyllobothriidae</taxon>
        <taxon>Dibothriocephalus</taxon>
    </lineage>
</organism>
<dbReference type="OrthoDB" id="1850764at2759"/>
<feature type="region of interest" description="Disordered" evidence="1">
    <location>
        <begin position="77"/>
        <end position="106"/>
    </location>
</feature>
<dbReference type="EMBL" id="UYRU01097251">
    <property type="protein sequence ID" value="VDN39972.1"/>
    <property type="molecule type" value="Genomic_DNA"/>
</dbReference>
<dbReference type="Proteomes" id="UP000281553">
    <property type="component" value="Unassembled WGS sequence"/>
</dbReference>
<name>A0A3P7R897_DIBLA</name>
<evidence type="ECO:0000313" key="2">
    <source>
        <dbReference type="EMBL" id="VDN39972.1"/>
    </source>
</evidence>
<dbReference type="InterPro" id="IPR015943">
    <property type="entry name" value="WD40/YVTN_repeat-like_dom_sf"/>
</dbReference>
<dbReference type="Gene3D" id="2.130.10.10">
    <property type="entry name" value="YVTN repeat-like/Quinoprotein amine dehydrogenase"/>
    <property type="match status" value="1"/>
</dbReference>
<evidence type="ECO:0000256" key="1">
    <source>
        <dbReference type="SAM" id="MobiDB-lite"/>
    </source>
</evidence>
<sequence>MRCLSPTFRVPQGDNSLRIFAFSNNAISLVDRFQSPHPYRDICWMPQAGLNSAEGEIARCFRLFVPDSALVLAASGRRSDFSSTNQWAEPGSSVSPTGQSPPIRNG</sequence>
<protein>
    <submittedName>
        <fullName evidence="2">Uncharacterized protein</fullName>
    </submittedName>
</protein>
<feature type="compositionally biased region" description="Polar residues" evidence="1">
    <location>
        <begin position="81"/>
        <end position="106"/>
    </location>
</feature>
<accession>A0A3P7R897</accession>
<gene>
    <name evidence="2" type="ORF">DILT_LOCUS18088</name>
</gene>
<feature type="non-terminal residue" evidence="2">
    <location>
        <position position="106"/>
    </location>
</feature>
<reference evidence="2 3" key="1">
    <citation type="submission" date="2018-11" db="EMBL/GenBank/DDBJ databases">
        <authorList>
            <consortium name="Pathogen Informatics"/>
        </authorList>
    </citation>
    <scope>NUCLEOTIDE SEQUENCE [LARGE SCALE GENOMIC DNA]</scope>
</reference>
<proteinExistence type="predicted"/>
<dbReference type="AlphaFoldDB" id="A0A3P7R897"/>